<evidence type="ECO:0000313" key="2">
    <source>
        <dbReference type="EMBL" id="TXB64753.1"/>
    </source>
</evidence>
<dbReference type="PROSITE" id="PS51257">
    <property type="entry name" value="PROKAR_LIPOPROTEIN"/>
    <property type="match status" value="1"/>
</dbReference>
<evidence type="ECO:0008006" key="4">
    <source>
        <dbReference type="Google" id="ProtNLM"/>
    </source>
</evidence>
<reference evidence="2 3" key="1">
    <citation type="submission" date="2019-08" db="EMBL/GenBank/DDBJ databases">
        <title>Genome of Vicingus serpentipes NCIMB 15042.</title>
        <authorList>
            <person name="Bowman J.P."/>
        </authorList>
    </citation>
    <scope>NUCLEOTIDE SEQUENCE [LARGE SCALE GENOMIC DNA]</scope>
    <source>
        <strain evidence="2 3">NCIMB 15042</strain>
    </source>
</reference>
<feature type="signal peptide" evidence="1">
    <location>
        <begin position="1"/>
        <end position="21"/>
    </location>
</feature>
<dbReference type="OrthoDB" id="1521716at2"/>
<protein>
    <recommendedName>
        <fullName evidence="4">T9SS C-terminal target domain-containing protein</fullName>
    </recommendedName>
</protein>
<feature type="chain" id="PRO_5023118520" description="T9SS C-terminal target domain-containing protein" evidence="1">
    <location>
        <begin position="22"/>
        <end position="426"/>
    </location>
</feature>
<dbReference type="PANTHER" id="PTHR41339:SF1">
    <property type="entry name" value="SECRETED PROTEIN"/>
    <property type="match status" value="1"/>
</dbReference>
<comment type="caution">
    <text evidence="2">The sequence shown here is derived from an EMBL/GenBank/DDBJ whole genome shotgun (WGS) entry which is preliminary data.</text>
</comment>
<evidence type="ECO:0000256" key="1">
    <source>
        <dbReference type="SAM" id="SignalP"/>
    </source>
</evidence>
<keyword evidence="3" id="KW-1185">Reference proteome</keyword>
<dbReference type="AlphaFoldDB" id="A0A5C6RR77"/>
<proteinExistence type="predicted"/>
<dbReference type="EMBL" id="VOOS01000004">
    <property type="protein sequence ID" value="TXB64753.1"/>
    <property type="molecule type" value="Genomic_DNA"/>
</dbReference>
<dbReference type="Proteomes" id="UP000321721">
    <property type="component" value="Unassembled WGS sequence"/>
</dbReference>
<organism evidence="2 3">
    <name type="scientific">Vicingus serpentipes</name>
    <dbReference type="NCBI Taxonomy" id="1926625"/>
    <lineage>
        <taxon>Bacteria</taxon>
        <taxon>Pseudomonadati</taxon>
        <taxon>Bacteroidota</taxon>
        <taxon>Flavobacteriia</taxon>
        <taxon>Flavobacteriales</taxon>
        <taxon>Vicingaceae</taxon>
        <taxon>Vicingus</taxon>
    </lineage>
</organism>
<accession>A0A5C6RR77</accession>
<dbReference type="PANTHER" id="PTHR41339">
    <property type="entry name" value="LIPL48"/>
    <property type="match status" value="1"/>
</dbReference>
<dbReference type="RefSeq" id="WP_147101020.1">
    <property type="nucleotide sequence ID" value="NZ_VOOS01000004.1"/>
</dbReference>
<evidence type="ECO:0000313" key="3">
    <source>
        <dbReference type="Proteomes" id="UP000321721"/>
    </source>
</evidence>
<name>A0A5C6RR77_9FLAO</name>
<sequence>MKTKKLLFASALILGTSLVFTSCSKKKDSNDEEIILPVTTPEASFPSITVSGNITTNTIWTKDKVVLLDGRVVVVAPAELTIEAGTVIKGKAGDGASASVLIVGVGAKIHATGTASSPIIFTGEDDQILPGQIESPNLTVANKGLWGGVIILGDAPVSPSSGTTAEVEGIPAGTAGTTYGGSDVADNSGEFQYCSIRHGGIVLSGGNEINGLTLGGVGSGTTINHVEIYAGLDDGIEFFGGAVNVTDAIVIKIDDDCYDVDQSYSGTISNFVAVLGPNQDGDAFEIDGPEGSANSSGLFTFNKGYVVGSGASSTISNGNFAVFKSKAQGTLQNIHFTGFKSGALVRILGADAYGNYAGTGASTLTITNNTFNVASLSGVLNSDQAGFDATTFNGSNTTNTGITNGIDMSQFAGWSLASNTAQYKMQ</sequence>
<gene>
    <name evidence="2" type="ORF">FRY74_09890</name>
</gene>
<keyword evidence="1" id="KW-0732">Signal</keyword>